<reference evidence="1 2" key="2">
    <citation type="submission" date="2020-04" db="EMBL/GenBank/DDBJ databases">
        <authorList>
            <person name="Fomenkov A."/>
            <person name="Anton B.P."/>
            <person name="Roberts R.J."/>
        </authorList>
    </citation>
    <scope>NUCLEOTIDE SEQUENCE [LARGE SCALE GENOMIC DNA]</scope>
    <source>
        <strain evidence="1 2">CCAP 1403/13f</strain>
    </source>
</reference>
<organism evidence="1 2">
    <name type="scientific">Dolichospermum flos-aquae CCAP 1403/13F</name>
    <dbReference type="NCBI Taxonomy" id="315271"/>
    <lineage>
        <taxon>Bacteria</taxon>
        <taxon>Bacillati</taxon>
        <taxon>Cyanobacteriota</taxon>
        <taxon>Cyanophyceae</taxon>
        <taxon>Nostocales</taxon>
        <taxon>Aphanizomenonaceae</taxon>
        <taxon>Dolichospermum</taxon>
    </lineage>
</organism>
<evidence type="ECO:0000313" key="1">
    <source>
        <dbReference type="EMBL" id="QJB43355.1"/>
    </source>
</evidence>
<reference evidence="1 2" key="1">
    <citation type="submission" date="2020-04" db="EMBL/GenBank/DDBJ databases">
        <title>Genome-Wide Identification of 5-Methylcytosine Sites in Bacterial Genomes By High-Throughput Sequencing of MspJI Restriction Fragments.</title>
        <authorList>
            <person name="Wu V."/>
        </authorList>
    </citation>
    <scope>NUCLEOTIDE SEQUENCE [LARGE SCALE GENOMIC DNA]</scope>
    <source>
        <strain evidence="1 2">CCAP 1403/13f</strain>
    </source>
</reference>
<dbReference type="RefSeq" id="WP_168694926.1">
    <property type="nucleotide sequence ID" value="NZ_CP051206.1"/>
</dbReference>
<protein>
    <submittedName>
        <fullName evidence="1">Uncharacterized protein</fullName>
    </submittedName>
</protein>
<dbReference type="KEGG" id="dfs:HGD76_03060"/>
<evidence type="ECO:0000313" key="2">
    <source>
        <dbReference type="Proteomes" id="UP000502433"/>
    </source>
</evidence>
<dbReference type="Proteomes" id="UP000502433">
    <property type="component" value="Chromosome"/>
</dbReference>
<dbReference type="AlphaFoldDB" id="A0A6H2BUU6"/>
<gene>
    <name evidence="1" type="ORF">HGD76_03060</name>
</gene>
<proteinExistence type="predicted"/>
<name>A0A6H2BUU6_DOLFA</name>
<sequence>MDFFVISMGKGEAFANIVYLFVPYFSRGKGEAFANIVYLFVPCFSRGKGEAFANIVYLFVPCFSRGKGEAFANIVYLFVPYFSRANASPLHKIKREWEEAYQKPEISHSTFTAVAFRNIYKYCQVIWGVM</sequence>
<dbReference type="EMBL" id="CP051206">
    <property type="protein sequence ID" value="QJB43355.1"/>
    <property type="molecule type" value="Genomic_DNA"/>
</dbReference>
<accession>A0A6H2BUU6</accession>